<gene>
    <name evidence="7" type="primary">dlc</name>
    <name evidence="7" type="ORF">CDAR_512901</name>
</gene>
<dbReference type="SMART" id="SM00181">
    <property type="entry name" value="EGF"/>
    <property type="match status" value="17"/>
</dbReference>
<dbReference type="SMART" id="SM00179">
    <property type="entry name" value="EGF_CA"/>
    <property type="match status" value="3"/>
</dbReference>
<protein>
    <submittedName>
        <fullName evidence="7">Delta-like protein C</fullName>
    </submittedName>
</protein>
<dbReference type="PANTHER" id="PTHR24033:SF231">
    <property type="entry name" value="MULTIPLE EPIDERMAL GROWTH FACTOR-LIKE DOMAINS PROTEIN 8"/>
    <property type="match status" value="1"/>
</dbReference>
<feature type="compositionally biased region" description="Basic and acidic residues" evidence="4">
    <location>
        <begin position="1143"/>
        <end position="1173"/>
    </location>
</feature>
<comment type="caution">
    <text evidence="3">Lacks conserved residue(s) required for the propagation of feature annotation.</text>
</comment>
<feature type="compositionally biased region" description="Low complexity" evidence="4">
    <location>
        <begin position="72"/>
        <end position="85"/>
    </location>
</feature>
<dbReference type="InterPro" id="IPR049883">
    <property type="entry name" value="NOTCH1_EGF-like"/>
</dbReference>
<feature type="compositionally biased region" description="Polar residues" evidence="4">
    <location>
        <begin position="37"/>
        <end position="66"/>
    </location>
</feature>
<dbReference type="PANTHER" id="PTHR24033">
    <property type="entry name" value="EGF-LIKE DOMAIN-CONTAINING PROTEIN"/>
    <property type="match status" value="1"/>
</dbReference>
<dbReference type="InterPro" id="IPR001881">
    <property type="entry name" value="EGF-like_Ca-bd_dom"/>
</dbReference>
<dbReference type="AlphaFoldDB" id="A0AAV4SAS2"/>
<evidence type="ECO:0000256" key="4">
    <source>
        <dbReference type="SAM" id="MobiDB-lite"/>
    </source>
</evidence>
<sequence length="1221" mass="134907">AKTLVIQKPTYAAKFQTTSTSIGTQIGDLDSSPPHQPSTHSNTKSTSVKPTPVSQRLKSTKLSKSATVHVFSSTSDPSSTPSNSNLPATRKCDCGTEGQCKFEEGSKKCQCKSGFADNKGTCEKTCEEDAECENGGTCGEKDGKKFCQCRTGVVGDTCKTVVDCESGIYKDCKGDAGTCSFDQDTNGAVCKCTDNKKLNDLKHICEECVCDGDRDCSFNGGEQQCTCKNGYAEDGGICKKTCVSNAECENGGACEEKDGNKFCFCKSGVVGDRCETVVACKSGIYKDCKGEAGTCSFDLETNAAECKCSDNKKLNDLKHICEECVCDGDRDCSFNGGEQQCTCKNGYAEDGGICKKIVVTSPPTTTTSENVVTSPSTTTTSVGEPEDICISKPCKNGGTCEKRSGRNYKCLCVEGYSGNDCGDITWCKDNKKNICGDNVPCKYDQVIRSGYCFCEKGFYFNAKNKDCKNLDACIIKRIKGECDKPHEICKDGKCDCDKNYKYSNRTCVSDFCLTKEGRSPCGTNMKCEEGEGTYICSCIQGYYQLGKGCRKVEKCSPGQSKCAQDCKEGLCTCETGFTTKDNGVTCDPVTDEKKCSLDCGGGGTCVKKGSSEYCVCPSISHVEQRKSCIDRCTANKLRPNECPNNNCMKDKTFGYKCNCTGKHKYAEDSVHCEIKDMCEEGGGYEDCQSKVAFCENNFINEKGYECICKKGYKKDEKATCKHKCDFIHAECLKNQGICILNAEFEAECICPHLLIKDTNEKCNRLAPFSYVGDFNVPREQYEVADDQTSRDKRSIHDVDLIKLRKDFDDSMKSIFEGYEGSTILNCSDGSDDWKCSMEIKLGENSDEKIKLVSTPSVCLPLSHGKYCLIPPNFVTQKMDEEVFHKTKPCQNKEIVTKFCSLQTECKTKESSSMGFDCKCKNGFFRKTSYEPATNVLVEICEDKDECLNPKICPDTTSCKNLYGGYTCKCKDGYRMDKEKDVLIHGCVAVCNPNPCVHGTCSRSGQDGFMCSCDGQYTGHFCNETNADVVGLKQAVIQNSGIIGGVLGAFLVLAIILSIILFRKLQKTKSIDDTDEYVRQRKRGLVSEMRRLARRQPERQDDLEIRENERRAAHQPADERQSGDNPMNPVDNIVIPRPQIGRSPDADSRIERPLPDRRDSGGYRKGYTGDDRMFPKPHSSRPLDEGQLERDRRPLSRSPDYLGNERTGLNKMQYRNRAYEEE</sequence>
<evidence type="ECO:0000313" key="7">
    <source>
        <dbReference type="EMBL" id="GIY29912.1"/>
    </source>
</evidence>
<evidence type="ECO:0000256" key="2">
    <source>
        <dbReference type="ARBA" id="ARBA00023157"/>
    </source>
</evidence>
<dbReference type="PROSITE" id="PS00022">
    <property type="entry name" value="EGF_1"/>
    <property type="match status" value="4"/>
</dbReference>
<feature type="compositionally biased region" description="Basic and acidic residues" evidence="4">
    <location>
        <begin position="1180"/>
        <end position="1193"/>
    </location>
</feature>
<feature type="domain" description="EGF-like" evidence="6">
    <location>
        <begin position="991"/>
        <end position="1022"/>
    </location>
</feature>
<dbReference type="Gene3D" id="2.90.20.10">
    <property type="entry name" value="Plasmodium vivax P25 domain"/>
    <property type="match status" value="1"/>
</dbReference>
<dbReference type="PROSITE" id="PS50026">
    <property type="entry name" value="EGF_3"/>
    <property type="match status" value="4"/>
</dbReference>
<dbReference type="PROSITE" id="PS00010">
    <property type="entry name" value="ASX_HYDROXYL"/>
    <property type="match status" value="1"/>
</dbReference>
<evidence type="ECO:0000259" key="6">
    <source>
        <dbReference type="PROSITE" id="PS50026"/>
    </source>
</evidence>
<dbReference type="Pfam" id="PF07645">
    <property type="entry name" value="EGF_CA"/>
    <property type="match status" value="1"/>
</dbReference>
<feature type="region of interest" description="Disordered" evidence="4">
    <location>
        <begin position="1088"/>
        <end position="1221"/>
    </location>
</feature>
<dbReference type="InterPro" id="IPR000152">
    <property type="entry name" value="EGF-type_Asp/Asn_hydroxyl_site"/>
</dbReference>
<feature type="domain" description="EGF-like" evidence="6">
    <location>
        <begin position="239"/>
        <end position="275"/>
    </location>
</feature>
<dbReference type="Gene3D" id="2.10.25.10">
    <property type="entry name" value="Laminin"/>
    <property type="match status" value="3"/>
</dbReference>
<feature type="region of interest" description="Disordered" evidence="4">
    <location>
        <begin position="23"/>
        <end position="87"/>
    </location>
</feature>
<reference evidence="7 8" key="1">
    <citation type="submission" date="2021-06" db="EMBL/GenBank/DDBJ databases">
        <title>Caerostris darwini draft genome.</title>
        <authorList>
            <person name="Kono N."/>
            <person name="Arakawa K."/>
        </authorList>
    </citation>
    <scope>NUCLEOTIDE SEQUENCE [LARGE SCALE GENOMIC DNA]</scope>
</reference>
<comment type="caution">
    <text evidence="7">The sequence shown here is derived from an EMBL/GenBank/DDBJ whole genome shotgun (WGS) entry which is preliminary data.</text>
</comment>
<evidence type="ECO:0000256" key="1">
    <source>
        <dbReference type="ARBA" id="ARBA00022536"/>
    </source>
</evidence>
<evidence type="ECO:0000256" key="3">
    <source>
        <dbReference type="PROSITE-ProRule" id="PRU00076"/>
    </source>
</evidence>
<feature type="compositionally biased region" description="Basic and acidic residues" evidence="4">
    <location>
        <begin position="1088"/>
        <end position="1121"/>
    </location>
</feature>
<feature type="domain" description="EGF-like" evidence="6">
    <location>
        <begin position="385"/>
        <end position="422"/>
    </location>
</feature>
<dbReference type="PROSITE" id="PS01186">
    <property type="entry name" value="EGF_2"/>
    <property type="match status" value="3"/>
</dbReference>
<name>A0AAV4SAS2_9ARAC</name>
<dbReference type="InterPro" id="IPR051830">
    <property type="entry name" value="NOTCH_homolog"/>
</dbReference>
<feature type="disulfide bond" evidence="3">
    <location>
        <begin position="265"/>
        <end position="274"/>
    </location>
</feature>
<keyword evidence="5" id="KW-1133">Transmembrane helix</keyword>
<organism evidence="7 8">
    <name type="scientific">Caerostris darwini</name>
    <dbReference type="NCBI Taxonomy" id="1538125"/>
    <lineage>
        <taxon>Eukaryota</taxon>
        <taxon>Metazoa</taxon>
        <taxon>Ecdysozoa</taxon>
        <taxon>Arthropoda</taxon>
        <taxon>Chelicerata</taxon>
        <taxon>Arachnida</taxon>
        <taxon>Araneae</taxon>
        <taxon>Araneomorphae</taxon>
        <taxon>Entelegynae</taxon>
        <taxon>Araneoidea</taxon>
        <taxon>Araneidae</taxon>
        <taxon>Caerostris</taxon>
    </lineage>
</organism>
<keyword evidence="5" id="KW-0472">Membrane</keyword>
<keyword evidence="2 3" id="KW-1015">Disulfide bond</keyword>
<evidence type="ECO:0000313" key="8">
    <source>
        <dbReference type="Proteomes" id="UP001054837"/>
    </source>
</evidence>
<dbReference type="SUPFAM" id="SSF57196">
    <property type="entry name" value="EGF/Laminin"/>
    <property type="match status" value="2"/>
</dbReference>
<feature type="disulfide bond" evidence="3">
    <location>
        <begin position="412"/>
        <end position="421"/>
    </location>
</feature>
<feature type="transmembrane region" description="Helical" evidence="5">
    <location>
        <begin position="1041"/>
        <end position="1061"/>
    </location>
</feature>
<dbReference type="Pfam" id="PF00008">
    <property type="entry name" value="EGF"/>
    <property type="match status" value="1"/>
</dbReference>
<keyword evidence="8" id="KW-1185">Reference proteome</keyword>
<dbReference type="PROSITE" id="PS01187">
    <property type="entry name" value="EGF_CA"/>
    <property type="match status" value="1"/>
</dbReference>
<dbReference type="InterPro" id="IPR000742">
    <property type="entry name" value="EGF"/>
</dbReference>
<evidence type="ECO:0000256" key="5">
    <source>
        <dbReference type="SAM" id="Phobius"/>
    </source>
</evidence>
<feature type="disulfide bond" evidence="3">
    <location>
        <begin position="1012"/>
        <end position="1021"/>
    </location>
</feature>
<dbReference type="Proteomes" id="UP001054837">
    <property type="component" value="Unassembled WGS sequence"/>
</dbReference>
<accession>A0AAV4SAS2</accession>
<keyword evidence="5" id="KW-0812">Transmembrane</keyword>
<dbReference type="GO" id="GO:0005509">
    <property type="term" value="F:calcium ion binding"/>
    <property type="evidence" value="ECO:0007669"/>
    <property type="project" value="InterPro"/>
</dbReference>
<dbReference type="InterPro" id="IPR018097">
    <property type="entry name" value="EGF_Ca-bd_CS"/>
</dbReference>
<feature type="disulfide bond" evidence="3">
    <location>
        <begin position="149"/>
        <end position="158"/>
    </location>
</feature>
<feature type="non-terminal residue" evidence="7">
    <location>
        <position position="1"/>
    </location>
</feature>
<keyword evidence="1 3" id="KW-0245">EGF-like domain</keyword>
<dbReference type="EMBL" id="BPLQ01007408">
    <property type="protein sequence ID" value="GIY29912.1"/>
    <property type="molecule type" value="Genomic_DNA"/>
</dbReference>
<feature type="domain" description="EGF-like" evidence="6">
    <location>
        <begin position="123"/>
        <end position="159"/>
    </location>
</feature>
<dbReference type="CDD" id="cd00054">
    <property type="entry name" value="EGF_CA"/>
    <property type="match status" value="1"/>
</dbReference>
<proteinExistence type="predicted"/>